<evidence type="ECO:0000313" key="1">
    <source>
        <dbReference type="EMBL" id="CAF2055907.1"/>
    </source>
</evidence>
<reference evidence="1" key="1">
    <citation type="submission" date="2021-01" db="EMBL/GenBank/DDBJ databases">
        <authorList>
            <consortium name="Genoscope - CEA"/>
            <person name="William W."/>
        </authorList>
    </citation>
    <scope>NUCLEOTIDE SEQUENCE</scope>
</reference>
<gene>
    <name evidence="1" type="ORF">DARMORV10_C06P09490.1</name>
</gene>
<organism evidence="1">
    <name type="scientific">Brassica napus</name>
    <name type="common">Rape</name>
    <dbReference type="NCBI Taxonomy" id="3708"/>
    <lineage>
        <taxon>Eukaryota</taxon>
        <taxon>Viridiplantae</taxon>
        <taxon>Streptophyta</taxon>
        <taxon>Embryophyta</taxon>
        <taxon>Tracheophyta</taxon>
        <taxon>Spermatophyta</taxon>
        <taxon>Magnoliopsida</taxon>
        <taxon>eudicotyledons</taxon>
        <taxon>Gunneridae</taxon>
        <taxon>Pentapetalae</taxon>
        <taxon>rosids</taxon>
        <taxon>malvids</taxon>
        <taxon>Brassicales</taxon>
        <taxon>Brassicaceae</taxon>
        <taxon>Brassiceae</taxon>
        <taxon>Brassica</taxon>
    </lineage>
</organism>
<protein>
    <submittedName>
        <fullName evidence="1">(rape) hypothetical protein</fullName>
    </submittedName>
</protein>
<dbReference type="AlphaFoldDB" id="A0A816Q2N8"/>
<dbReference type="Proteomes" id="UP001295469">
    <property type="component" value="Chromosome C06"/>
</dbReference>
<proteinExistence type="predicted"/>
<sequence>MMIYRNQALKTNLDHLLYSSCTVPKTFLCYFSE</sequence>
<accession>A0A816Q2N8</accession>
<dbReference type="EMBL" id="HG994370">
    <property type="protein sequence ID" value="CAF2055907.1"/>
    <property type="molecule type" value="Genomic_DNA"/>
</dbReference>
<name>A0A816Q2N8_BRANA</name>